<feature type="compositionally biased region" description="Basic and acidic residues" evidence="1">
    <location>
        <begin position="44"/>
        <end position="53"/>
    </location>
</feature>
<dbReference type="Proteomes" id="UP000265618">
    <property type="component" value="Unassembled WGS sequence"/>
</dbReference>
<dbReference type="AlphaFoldDB" id="A0A9K3D572"/>
<feature type="compositionally biased region" description="Basic and acidic residues" evidence="1">
    <location>
        <begin position="198"/>
        <end position="239"/>
    </location>
</feature>
<keyword evidence="3" id="KW-1185">Reference proteome</keyword>
<sequence length="431" mass="45715">MGAEGGGHTDYRRGGGREGQRDREREDQPLEAAVAIFQLVDASEAEREGGRERGRGRRRGKGSSVATLSLSYKGTLYLSQPVSDAEGAGGERVTERDGRSHPKRPAALPTCVTGNPRRGFICVGWTCGQVSLVGYPFHGAEGSRAVPDYPRTRDDHTRQYEYQIPEQSSDHPVTGLHMVPGGVYSHRHRVVVVCGEGDARSDRERERDRDRDPSGYDYSLGRDARARGDRDREADRDSDSGSTLGVACISVSSQSYQVQDLSPCLAGVSVLTSTDQGETIPMTRPQGADADTATFLRLGLSQTDALLLMRVMVTADTVRLVSERHIPLAVTPTHLFSHAQAIGACTGGAVSACASGSGSGYGLVVPDALGGGACIGLVRVRPEASDQGVMTVLTRSEMAVCDAPTVLGVGARGTGTTVLCRTRDGEGITLS</sequence>
<feature type="non-terminal residue" evidence="2">
    <location>
        <position position="1"/>
    </location>
</feature>
<organism evidence="2 3">
    <name type="scientific">Kipferlia bialata</name>
    <dbReference type="NCBI Taxonomy" id="797122"/>
    <lineage>
        <taxon>Eukaryota</taxon>
        <taxon>Metamonada</taxon>
        <taxon>Carpediemonas-like organisms</taxon>
        <taxon>Kipferlia</taxon>
    </lineage>
</organism>
<evidence type="ECO:0000256" key="1">
    <source>
        <dbReference type="SAM" id="MobiDB-lite"/>
    </source>
</evidence>
<reference evidence="2 3" key="1">
    <citation type="journal article" date="2018" name="PLoS ONE">
        <title>The draft genome of Kipferlia bialata reveals reductive genome evolution in fornicate parasites.</title>
        <authorList>
            <person name="Tanifuji G."/>
            <person name="Takabayashi S."/>
            <person name="Kume K."/>
            <person name="Takagi M."/>
            <person name="Nakayama T."/>
            <person name="Kamikawa R."/>
            <person name="Inagaki Y."/>
            <person name="Hashimoto T."/>
        </authorList>
    </citation>
    <scope>NUCLEOTIDE SEQUENCE [LARGE SCALE GENOMIC DNA]</scope>
    <source>
        <strain evidence="2">NY0173</strain>
    </source>
</reference>
<gene>
    <name evidence="2" type="ORF">KIPB_011136</name>
</gene>
<accession>A0A9K3D572</accession>
<feature type="compositionally biased region" description="Basic and acidic residues" evidence="1">
    <location>
        <begin position="7"/>
        <end position="28"/>
    </location>
</feature>
<protein>
    <submittedName>
        <fullName evidence="2">Uncharacterized protein</fullName>
    </submittedName>
</protein>
<feature type="region of interest" description="Disordered" evidence="1">
    <location>
        <begin position="1"/>
        <end position="65"/>
    </location>
</feature>
<proteinExistence type="predicted"/>
<dbReference type="EMBL" id="BDIP01004407">
    <property type="protein sequence ID" value="GIQ88802.1"/>
    <property type="molecule type" value="Genomic_DNA"/>
</dbReference>
<feature type="region of interest" description="Disordered" evidence="1">
    <location>
        <begin position="81"/>
        <end position="109"/>
    </location>
</feature>
<name>A0A9K3D572_9EUKA</name>
<evidence type="ECO:0000313" key="3">
    <source>
        <dbReference type="Proteomes" id="UP000265618"/>
    </source>
</evidence>
<comment type="caution">
    <text evidence="2">The sequence shown here is derived from an EMBL/GenBank/DDBJ whole genome shotgun (WGS) entry which is preliminary data.</text>
</comment>
<feature type="region of interest" description="Disordered" evidence="1">
    <location>
        <begin position="198"/>
        <end position="243"/>
    </location>
</feature>
<evidence type="ECO:0000313" key="2">
    <source>
        <dbReference type="EMBL" id="GIQ88802.1"/>
    </source>
</evidence>